<dbReference type="InterPro" id="IPR051908">
    <property type="entry name" value="Ribosomal_N-acetyltransferase"/>
</dbReference>
<dbReference type="EMBL" id="JBHTIS010003212">
    <property type="protein sequence ID" value="MFD1050940.1"/>
    <property type="molecule type" value="Genomic_DNA"/>
</dbReference>
<sequence>MTGWKVRLRTIRPADHRTLATFDRDTTEDHKPGGYRHWATHRDASDDFHLAIETLRHRTLVGSIWVQTDPAVGAFSYGIGIAAQHRRCGYAIDAITALLTDMFERRGYRECVVSVNGRNFPSLALHGELGFHEESRPRDAELRHGEIRYPVIMSITAGQFS</sequence>
<evidence type="ECO:0000259" key="1">
    <source>
        <dbReference type="PROSITE" id="PS51186"/>
    </source>
</evidence>
<dbReference type="PROSITE" id="PS51186">
    <property type="entry name" value="GNAT"/>
    <property type="match status" value="1"/>
</dbReference>
<feature type="domain" description="N-acetyltransferase" evidence="1">
    <location>
        <begin position="6"/>
        <end position="158"/>
    </location>
</feature>
<proteinExistence type="predicted"/>
<dbReference type="PANTHER" id="PTHR43441">
    <property type="entry name" value="RIBOSOMAL-PROTEIN-SERINE ACETYLTRANSFERASE"/>
    <property type="match status" value="1"/>
</dbReference>
<feature type="non-terminal residue" evidence="2">
    <location>
        <position position="161"/>
    </location>
</feature>
<reference evidence="3" key="1">
    <citation type="journal article" date="2019" name="Int. J. Syst. Evol. Microbiol.">
        <title>The Global Catalogue of Microorganisms (GCM) 10K type strain sequencing project: providing services to taxonomists for standard genome sequencing and annotation.</title>
        <authorList>
            <consortium name="The Broad Institute Genomics Platform"/>
            <consortium name="The Broad Institute Genome Sequencing Center for Infectious Disease"/>
            <person name="Wu L."/>
            <person name="Ma J."/>
        </authorList>
    </citation>
    <scope>NUCLEOTIDE SEQUENCE [LARGE SCALE GENOMIC DNA]</scope>
    <source>
        <strain evidence="3">JCM 31486</strain>
    </source>
</reference>
<comment type="caution">
    <text evidence="2">The sequence shown here is derived from an EMBL/GenBank/DDBJ whole genome shotgun (WGS) entry which is preliminary data.</text>
</comment>
<dbReference type="Proteomes" id="UP001597045">
    <property type="component" value="Unassembled WGS sequence"/>
</dbReference>
<dbReference type="PANTHER" id="PTHR43441:SF2">
    <property type="entry name" value="FAMILY ACETYLTRANSFERASE, PUTATIVE (AFU_ORTHOLOGUE AFUA_7G00850)-RELATED"/>
    <property type="match status" value="1"/>
</dbReference>
<protein>
    <submittedName>
        <fullName evidence="2">GNAT family N-acetyltransferase</fullName>
        <ecNumber evidence="2">2.3.-.-</ecNumber>
    </submittedName>
</protein>
<dbReference type="Pfam" id="PF13302">
    <property type="entry name" value="Acetyltransf_3"/>
    <property type="match status" value="1"/>
</dbReference>
<keyword evidence="2" id="KW-0012">Acyltransferase</keyword>
<dbReference type="InterPro" id="IPR000182">
    <property type="entry name" value="GNAT_dom"/>
</dbReference>
<evidence type="ECO:0000313" key="2">
    <source>
        <dbReference type="EMBL" id="MFD1050940.1"/>
    </source>
</evidence>
<keyword evidence="2" id="KW-0808">Transferase</keyword>
<accession>A0ABW3MK16</accession>
<dbReference type="Gene3D" id="3.40.630.30">
    <property type="match status" value="1"/>
</dbReference>
<evidence type="ECO:0000313" key="3">
    <source>
        <dbReference type="Proteomes" id="UP001597045"/>
    </source>
</evidence>
<dbReference type="SUPFAM" id="SSF55729">
    <property type="entry name" value="Acyl-CoA N-acyltransferases (Nat)"/>
    <property type="match status" value="1"/>
</dbReference>
<dbReference type="GO" id="GO:0016746">
    <property type="term" value="F:acyltransferase activity"/>
    <property type="evidence" value="ECO:0007669"/>
    <property type="project" value="UniProtKB-KW"/>
</dbReference>
<dbReference type="EC" id="2.3.-.-" evidence="2"/>
<gene>
    <name evidence="2" type="ORF">ACFQ1S_38145</name>
</gene>
<dbReference type="InterPro" id="IPR016181">
    <property type="entry name" value="Acyl_CoA_acyltransferase"/>
</dbReference>
<name>A0ABW3MK16_9PSEU</name>
<keyword evidence="3" id="KW-1185">Reference proteome</keyword>
<organism evidence="2 3">
    <name type="scientific">Kibdelosporangium lantanae</name>
    <dbReference type="NCBI Taxonomy" id="1497396"/>
    <lineage>
        <taxon>Bacteria</taxon>
        <taxon>Bacillati</taxon>
        <taxon>Actinomycetota</taxon>
        <taxon>Actinomycetes</taxon>
        <taxon>Pseudonocardiales</taxon>
        <taxon>Pseudonocardiaceae</taxon>
        <taxon>Kibdelosporangium</taxon>
    </lineage>
</organism>